<evidence type="ECO:0000256" key="1">
    <source>
        <dbReference type="ARBA" id="ARBA00004120"/>
    </source>
</evidence>
<dbReference type="STRING" id="1611254.A0A2G5SR29"/>
<dbReference type="AlphaFoldDB" id="A0A2G5SR29"/>
<feature type="compositionally biased region" description="Polar residues" evidence="8">
    <location>
        <begin position="44"/>
        <end position="56"/>
    </location>
</feature>
<dbReference type="GO" id="GO:0060271">
    <property type="term" value="P:cilium assembly"/>
    <property type="evidence" value="ECO:0007669"/>
    <property type="project" value="TreeGrafter"/>
</dbReference>
<evidence type="ECO:0000256" key="7">
    <source>
        <dbReference type="ARBA" id="ARBA00023273"/>
    </source>
</evidence>
<dbReference type="GO" id="GO:0031514">
    <property type="term" value="C:motile cilium"/>
    <property type="evidence" value="ECO:0007669"/>
    <property type="project" value="TreeGrafter"/>
</dbReference>
<comment type="subcellular location">
    <subcellularLocation>
        <location evidence="1">Cytoplasm</location>
        <location evidence="1">Cytoskeleton</location>
        <location evidence="1">Cilium basal body</location>
    </subcellularLocation>
</comment>
<keyword evidence="4" id="KW-0963">Cytoplasm</keyword>
<keyword evidence="5" id="KW-0969">Cilium</keyword>
<evidence type="ECO:0000256" key="6">
    <source>
        <dbReference type="ARBA" id="ARBA00023212"/>
    </source>
</evidence>
<evidence type="ECO:0000313" key="9">
    <source>
        <dbReference type="EMBL" id="PIC17296.1"/>
    </source>
</evidence>
<dbReference type="PANTHER" id="PTHR13376">
    <property type="entry name" value="INTRAFLAGELLAR TRANSPORT PROTEIN 46 HOMOLOG"/>
    <property type="match status" value="1"/>
</dbReference>
<sequence length="447" mass="49847">MSSSGGSRNSQGAISDDPSDDEVSLMNALREEQFQDSYRGGTGITSPYEQQANTNLSRGFRLSNSALQKLEELASRDLIRQEERELYNPSGEGSSNMWRRNLNPLSTTPESRGNESYQSSPEPTPRTRNYIEALINPMAAHGELDNEFDDMIDTSAPQLPGSPPAYSSTDLAGPAPPFRSASRRMSRGGLVSQVEEQMAKVSITRDNTHSSDDAESLSNEGFTGDELTVLSYVDAYKAEEVQLTPKLKPFDIEYMPAYGEVDLFVKVPRPDDIDDNAGLTQRDEPPCEQSDATIVDMQIRNAVKDAKVLDDAVPVKVLHNADKNPDKILKWIADVKEHRKNVPKSTVTYKTINRTVEDTMQELPAQIQKAAPILRAPPAEIDCDLKTYVEMCLNLVDIPVGDSLIESVHLMFATFIQFKNSQHFKNLEYNLDLLKEKTEKKIDVLEL</sequence>
<comment type="similarity">
    <text evidence="2">Belongs to the IFT46 family.</text>
</comment>
<proteinExistence type="inferred from homology"/>
<feature type="region of interest" description="Disordered" evidence="8">
    <location>
        <begin position="151"/>
        <end position="173"/>
    </location>
</feature>
<keyword evidence="6" id="KW-0206">Cytoskeleton</keyword>
<protein>
    <recommendedName>
        <fullName evidence="3">Intraflagellar transport protein 46 homolog</fullName>
    </recommendedName>
</protein>
<organism evidence="9 10">
    <name type="scientific">Caenorhabditis nigoni</name>
    <dbReference type="NCBI Taxonomy" id="1611254"/>
    <lineage>
        <taxon>Eukaryota</taxon>
        <taxon>Metazoa</taxon>
        <taxon>Ecdysozoa</taxon>
        <taxon>Nematoda</taxon>
        <taxon>Chromadorea</taxon>
        <taxon>Rhabditida</taxon>
        <taxon>Rhabditina</taxon>
        <taxon>Rhabditomorpha</taxon>
        <taxon>Rhabditoidea</taxon>
        <taxon>Rhabditidae</taxon>
        <taxon>Peloderinae</taxon>
        <taxon>Caenorhabditis</taxon>
    </lineage>
</organism>
<keyword evidence="7" id="KW-0966">Cell projection</keyword>
<keyword evidence="10" id="KW-1185">Reference proteome</keyword>
<accession>A0A2G5SR29</accession>
<gene>
    <name evidence="9" type="primary">Cnig_chr_X.g23586</name>
    <name evidence="9" type="ORF">B9Z55_023586</name>
</gene>
<dbReference type="GO" id="GO:0042073">
    <property type="term" value="P:intraciliary transport"/>
    <property type="evidence" value="ECO:0007669"/>
    <property type="project" value="InterPro"/>
</dbReference>
<evidence type="ECO:0000256" key="3">
    <source>
        <dbReference type="ARBA" id="ARBA00017206"/>
    </source>
</evidence>
<evidence type="ECO:0000256" key="8">
    <source>
        <dbReference type="SAM" id="MobiDB-lite"/>
    </source>
</evidence>
<comment type="caution">
    <text evidence="9">The sequence shown here is derived from an EMBL/GenBank/DDBJ whole genome shotgun (WGS) entry which is preliminary data.</text>
</comment>
<dbReference type="GO" id="GO:0005815">
    <property type="term" value="C:microtubule organizing center"/>
    <property type="evidence" value="ECO:0007669"/>
    <property type="project" value="TreeGrafter"/>
</dbReference>
<evidence type="ECO:0000256" key="2">
    <source>
        <dbReference type="ARBA" id="ARBA00007700"/>
    </source>
</evidence>
<dbReference type="InterPro" id="IPR022088">
    <property type="entry name" value="Intraflagellar_transp_cmplxB"/>
</dbReference>
<feature type="region of interest" description="Disordered" evidence="8">
    <location>
        <begin position="1"/>
        <end position="56"/>
    </location>
</feature>
<dbReference type="EMBL" id="PDUG01000006">
    <property type="protein sequence ID" value="PIC17296.1"/>
    <property type="molecule type" value="Genomic_DNA"/>
</dbReference>
<evidence type="ECO:0000256" key="5">
    <source>
        <dbReference type="ARBA" id="ARBA00023069"/>
    </source>
</evidence>
<feature type="region of interest" description="Disordered" evidence="8">
    <location>
        <begin position="86"/>
        <end position="126"/>
    </location>
</feature>
<dbReference type="OrthoDB" id="2119217at2759"/>
<dbReference type="GO" id="GO:0030992">
    <property type="term" value="C:intraciliary transport particle B"/>
    <property type="evidence" value="ECO:0007669"/>
    <property type="project" value="TreeGrafter"/>
</dbReference>
<dbReference type="PANTHER" id="PTHR13376:SF0">
    <property type="entry name" value="INTRAFLAGELLAR TRANSPORT PROTEIN 46 HOMOLOG"/>
    <property type="match status" value="1"/>
</dbReference>
<feature type="compositionally biased region" description="Polar residues" evidence="8">
    <location>
        <begin position="1"/>
        <end position="13"/>
    </location>
</feature>
<dbReference type="Proteomes" id="UP000230233">
    <property type="component" value="Chromosome X"/>
</dbReference>
<evidence type="ECO:0000256" key="4">
    <source>
        <dbReference type="ARBA" id="ARBA00022490"/>
    </source>
</evidence>
<name>A0A2G5SR29_9PELO</name>
<reference evidence="10" key="1">
    <citation type="submission" date="2017-10" db="EMBL/GenBank/DDBJ databases">
        <title>Rapid genome shrinkage in a self-fertile nematode reveals novel sperm competition proteins.</title>
        <authorList>
            <person name="Yin D."/>
            <person name="Schwarz E.M."/>
            <person name="Thomas C.G."/>
            <person name="Felde R.L."/>
            <person name="Korf I.F."/>
            <person name="Cutter A.D."/>
            <person name="Schartner C.M."/>
            <person name="Ralston E.J."/>
            <person name="Meyer B.J."/>
            <person name="Haag E.S."/>
        </authorList>
    </citation>
    <scope>NUCLEOTIDE SEQUENCE [LARGE SCALE GENOMIC DNA]</scope>
    <source>
        <strain evidence="10">JU1422</strain>
    </source>
</reference>
<feature type="compositionally biased region" description="Polar residues" evidence="8">
    <location>
        <begin position="91"/>
        <end position="121"/>
    </location>
</feature>
<dbReference type="Pfam" id="PF12317">
    <property type="entry name" value="IFT46_B_C"/>
    <property type="match status" value="1"/>
</dbReference>
<evidence type="ECO:0000313" key="10">
    <source>
        <dbReference type="Proteomes" id="UP000230233"/>
    </source>
</evidence>